<dbReference type="InterPro" id="IPR050145">
    <property type="entry name" value="Centrin_CML-like"/>
</dbReference>
<dbReference type="EMBL" id="HBFK01007591">
    <property type="protein sequence ID" value="CAD8738059.1"/>
    <property type="molecule type" value="Transcribed_RNA"/>
</dbReference>
<dbReference type="InterPro" id="IPR002048">
    <property type="entry name" value="EF_hand_dom"/>
</dbReference>
<dbReference type="PROSITE" id="PS50222">
    <property type="entry name" value="EF_HAND_2"/>
    <property type="match status" value="2"/>
</dbReference>
<evidence type="ECO:0000313" key="6">
    <source>
        <dbReference type="EMBL" id="CAD8968274.1"/>
    </source>
</evidence>
<dbReference type="InterPro" id="IPR018247">
    <property type="entry name" value="EF_Hand_1_Ca_BS"/>
</dbReference>
<dbReference type="CDD" id="cd00051">
    <property type="entry name" value="EFh"/>
    <property type="match status" value="1"/>
</dbReference>
<evidence type="ECO:0000256" key="3">
    <source>
        <dbReference type="SAM" id="MobiDB-lite"/>
    </source>
</evidence>
<feature type="domain" description="EF-hand" evidence="4">
    <location>
        <begin position="49"/>
        <end position="84"/>
    </location>
</feature>
<protein>
    <recommendedName>
        <fullName evidence="4">EF-hand domain-containing protein</fullName>
    </recommendedName>
</protein>
<accession>A0A6U4NA28</accession>
<feature type="domain" description="EF-hand" evidence="4">
    <location>
        <begin position="85"/>
        <end position="120"/>
    </location>
</feature>
<evidence type="ECO:0000313" key="5">
    <source>
        <dbReference type="EMBL" id="CAD8738059.1"/>
    </source>
</evidence>
<evidence type="ECO:0000256" key="1">
    <source>
        <dbReference type="ARBA" id="ARBA00022737"/>
    </source>
</evidence>
<evidence type="ECO:0000259" key="4">
    <source>
        <dbReference type="PROSITE" id="PS50222"/>
    </source>
</evidence>
<dbReference type="PROSITE" id="PS00018">
    <property type="entry name" value="EF_HAND_1"/>
    <property type="match status" value="2"/>
</dbReference>
<keyword evidence="1" id="KW-0677">Repeat</keyword>
<dbReference type="FunFam" id="1.10.238.10:FF:000001">
    <property type="entry name" value="Calmodulin 1"/>
    <property type="match status" value="1"/>
</dbReference>
<dbReference type="InterPro" id="IPR011992">
    <property type="entry name" value="EF-hand-dom_pair"/>
</dbReference>
<dbReference type="GO" id="GO:0005509">
    <property type="term" value="F:calcium ion binding"/>
    <property type="evidence" value="ECO:0007669"/>
    <property type="project" value="InterPro"/>
</dbReference>
<dbReference type="EMBL" id="HBFX01031931">
    <property type="protein sequence ID" value="CAD8968274.1"/>
    <property type="molecule type" value="Transcribed_RNA"/>
</dbReference>
<dbReference type="SUPFAM" id="SSF47473">
    <property type="entry name" value="EF-hand"/>
    <property type="match status" value="1"/>
</dbReference>
<dbReference type="Pfam" id="PF13499">
    <property type="entry name" value="EF-hand_7"/>
    <property type="match status" value="1"/>
</dbReference>
<dbReference type="Gene3D" id="1.10.238.10">
    <property type="entry name" value="EF-hand"/>
    <property type="match status" value="1"/>
</dbReference>
<organism evidence="6">
    <name type="scientific">Hemiselmis andersenii</name>
    <name type="common">Cryptophyte alga</name>
    <dbReference type="NCBI Taxonomy" id="464988"/>
    <lineage>
        <taxon>Eukaryota</taxon>
        <taxon>Cryptophyceae</taxon>
        <taxon>Cryptomonadales</taxon>
        <taxon>Hemiselmidaceae</taxon>
        <taxon>Hemiselmis</taxon>
    </lineage>
</organism>
<gene>
    <name evidence="6" type="ORF">HAND00432_LOCUS19268</name>
    <name evidence="5" type="ORF">HAND1043_LOCUS4551</name>
</gene>
<feature type="region of interest" description="Disordered" evidence="3">
    <location>
        <begin position="119"/>
        <end position="159"/>
    </location>
</feature>
<proteinExistence type="predicted"/>
<dbReference type="AlphaFoldDB" id="A0A6U4NA28"/>
<sequence length="159" mass="17038">MSRAGSRGSSKKGSRAGSVSDFSASSGNDLGAMTLLEKRMLEKKGGNYLLEADIRNIFDQYDRDGNGYLGASDLAKVYKIIGENLEDDLIDELIREADKDGDGQIAYPEFHTLVKILEEEGGGMRDPNAKTNMAAKRKPQGRAASSSSGSESESSSGSY</sequence>
<dbReference type="SMART" id="SM00054">
    <property type="entry name" value="EFh"/>
    <property type="match status" value="2"/>
</dbReference>
<feature type="region of interest" description="Disordered" evidence="3">
    <location>
        <begin position="1"/>
        <end position="29"/>
    </location>
</feature>
<feature type="compositionally biased region" description="Low complexity" evidence="3">
    <location>
        <begin position="145"/>
        <end position="159"/>
    </location>
</feature>
<keyword evidence="2" id="KW-0106">Calcium</keyword>
<name>A0A6U4NA28_HEMAN</name>
<reference evidence="6" key="1">
    <citation type="submission" date="2021-01" db="EMBL/GenBank/DDBJ databases">
        <authorList>
            <person name="Corre E."/>
            <person name="Pelletier E."/>
            <person name="Niang G."/>
            <person name="Scheremetjew M."/>
            <person name="Finn R."/>
            <person name="Kale V."/>
            <person name="Holt S."/>
            <person name="Cochrane G."/>
            <person name="Meng A."/>
            <person name="Brown T."/>
            <person name="Cohen L."/>
        </authorList>
    </citation>
    <scope>NUCLEOTIDE SEQUENCE</scope>
    <source>
        <strain evidence="5">CCMP441</strain>
        <strain evidence="6">CCMP644</strain>
    </source>
</reference>
<evidence type="ECO:0000256" key="2">
    <source>
        <dbReference type="ARBA" id="ARBA00022837"/>
    </source>
</evidence>
<dbReference type="PANTHER" id="PTHR23050">
    <property type="entry name" value="CALCIUM BINDING PROTEIN"/>
    <property type="match status" value="1"/>
</dbReference>